<dbReference type="InterPro" id="IPR036069">
    <property type="entry name" value="DUF34/NIF3_sf"/>
</dbReference>
<feature type="binding site" evidence="3">
    <location>
        <position position="66"/>
    </location>
    <ligand>
        <name>a divalent metal cation</name>
        <dbReference type="ChEBI" id="CHEBI:60240"/>
        <label>1</label>
    </ligand>
</feature>
<evidence type="ECO:0000313" key="5">
    <source>
        <dbReference type="Proteomes" id="UP001524383"/>
    </source>
</evidence>
<dbReference type="Proteomes" id="UP001524383">
    <property type="component" value="Unassembled WGS sequence"/>
</dbReference>
<dbReference type="GO" id="GO:0046872">
    <property type="term" value="F:metal ion binding"/>
    <property type="evidence" value="ECO:0007669"/>
    <property type="project" value="UniProtKB-KW"/>
</dbReference>
<comment type="caution">
    <text evidence="4">The sequence shown here is derived from an EMBL/GenBank/DDBJ whole genome shotgun (WGS) entry which is preliminary data.</text>
</comment>
<feature type="binding site" evidence="3">
    <location>
        <position position="209"/>
    </location>
    <ligand>
        <name>a divalent metal cation</name>
        <dbReference type="ChEBI" id="CHEBI:60240"/>
        <label>1</label>
    </ligand>
</feature>
<dbReference type="PANTHER" id="PTHR13799:SF14">
    <property type="entry name" value="GTP CYCLOHYDROLASE 1 TYPE 2 HOMOLOG"/>
    <property type="match status" value="1"/>
</dbReference>
<dbReference type="EMBL" id="VOTZ01000002">
    <property type="protein sequence ID" value="MCQ1537713.1"/>
    <property type="molecule type" value="Genomic_DNA"/>
</dbReference>
<feature type="binding site" evidence="3">
    <location>
        <position position="65"/>
    </location>
    <ligand>
        <name>a divalent metal cation</name>
        <dbReference type="ChEBI" id="CHEBI:60240"/>
        <label>1</label>
    </ligand>
</feature>
<comment type="similarity">
    <text evidence="1">Belongs to the GTP cyclohydrolase I type 2/NIF3 family.</text>
</comment>
<evidence type="ECO:0000256" key="1">
    <source>
        <dbReference type="ARBA" id="ARBA00006964"/>
    </source>
</evidence>
<organism evidence="4 5">
    <name type="scientific">Methanocalculus taiwanensis</name>
    <dbReference type="NCBI Taxonomy" id="106207"/>
    <lineage>
        <taxon>Archaea</taxon>
        <taxon>Methanobacteriati</taxon>
        <taxon>Methanobacteriota</taxon>
        <taxon>Stenosarchaea group</taxon>
        <taxon>Methanomicrobia</taxon>
        <taxon>Methanomicrobiales</taxon>
        <taxon>Methanocalculaceae</taxon>
        <taxon>Methanocalculus</taxon>
    </lineage>
</organism>
<dbReference type="PANTHER" id="PTHR13799">
    <property type="entry name" value="NGG1 INTERACTING FACTOR 3"/>
    <property type="match status" value="1"/>
</dbReference>
<gene>
    <name evidence="4" type="ORF">FTO68_01735</name>
</gene>
<reference evidence="4 5" key="1">
    <citation type="submission" date="2019-08" db="EMBL/GenBank/DDBJ databases">
        <authorList>
            <person name="Chen S.-C."/>
            <person name="Lai M.-C."/>
            <person name="You Y.-T."/>
        </authorList>
    </citation>
    <scope>NUCLEOTIDE SEQUENCE [LARGE SCALE GENOMIC DNA]</scope>
    <source>
        <strain evidence="4 5">P2F9704a</strain>
    </source>
</reference>
<feature type="binding site" evidence="3">
    <location>
        <position position="102"/>
    </location>
    <ligand>
        <name>a divalent metal cation</name>
        <dbReference type="ChEBI" id="CHEBI:60240"/>
        <label>1</label>
    </ligand>
</feature>
<proteinExistence type="inferred from homology"/>
<dbReference type="Pfam" id="PF01784">
    <property type="entry name" value="DUF34_NIF3"/>
    <property type="match status" value="1"/>
</dbReference>
<dbReference type="FunFam" id="3.40.1390.30:FF:000001">
    <property type="entry name" value="GTP cyclohydrolase 1 type 2"/>
    <property type="match status" value="1"/>
</dbReference>
<keyword evidence="2 3" id="KW-0479">Metal-binding</keyword>
<sequence>MKLSSFLNLMEEIAPASLAEEFDLGKIGLIVEGADEIDVVAAALDPTPKVVQSAAALGADMLVVHHTPLFTPVTRISGQTARILRVLLTNEMNLFVMHTNFDRAEQGINDALADLIELSNRSYMSLGIVGDSQLPLNEVIRRLGCGVRVHGTITSNNRLAVVGGSGFSLDLMEEAVACGAEAFISSELKHSIERHIPLPCIEATHYALESPGMKALSERMGWTYIDDPPESHLLV</sequence>
<evidence type="ECO:0000313" key="4">
    <source>
        <dbReference type="EMBL" id="MCQ1537713.1"/>
    </source>
</evidence>
<evidence type="ECO:0000256" key="3">
    <source>
        <dbReference type="PIRSR" id="PIRSR602678-1"/>
    </source>
</evidence>
<dbReference type="SUPFAM" id="SSF102705">
    <property type="entry name" value="NIF3 (NGG1p interacting factor 3)-like"/>
    <property type="match status" value="1"/>
</dbReference>
<dbReference type="InterPro" id="IPR002678">
    <property type="entry name" value="DUF34/NIF3"/>
</dbReference>
<feature type="binding site" evidence="3">
    <location>
        <position position="205"/>
    </location>
    <ligand>
        <name>a divalent metal cation</name>
        <dbReference type="ChEBI" id="CHEBI:60240"/>
        <label>1</label>
    </ligand>
</feature>
<name>A0ABD4TIE9_9EURY</name>
<dbReference type="RefSeq" id="WP_255331621.1">
    <property type="nucleotide sequence ID" value="NZ_VOTZ01000002.1"/>
</dbReference>
<evidence type="ECO:0000256" key="2">
    <source>
        <dbReference type="ARBA" id="ARBA00022723"/>
    </source>
</evidence>
<dbReference type="AlphaFoldDB" id="A0ABD4TIE9"/>
<dbReference type="Gene3D" id="3.40.1390.30">
    <property type="entry name" value="NIF3 (NGG1p interacting factor 3)-like"/>
    <property type="match status" value="2"/>
</dbReference>
<keyword evidence="5" id="KW-1185">Reference proteome</keyword>
<protein>
    <submittedName>
        <fullName evidence="4">Nif3-like dinuclear metal center hexameric protein</fullName>
    </submittedName>
</protein>
<accession>A0ABD4TIE9</accession>